<dbReference type="InterPro" id="IPR045464">
    <property type="entry name" value="Hrt3/FBXO9_C"/>
</dbReference>
<dbReference type="Proteomes" id="UP000613177">
    <property type="component" value="Unassembled WGS sequence"/>
</dbReference>
<dbReference type="GO" id="GO:0031146">
    <property type="term" value="P:SCF-dependent proteasomal ubiquitin-dependent protein catabolic process"/>
    <property type="evidence" value="ECO:0007669"/>
    <property type="project" value="TreeGrafter"/>
</dbReference>
<evidence type="ECO:0000313" key="4">
    <source>
        <dbReference type="EMBL" id="KAG2234498.1"/>
    </source>
</evidence>
<accession>A0A8H7SU74</accession>
<protein>
    <recommendedName>
        <fullName evidence="3">F-box domain-containing protein</fullName>
    </recommendedName>
</protein>
<evidence type="ECO:0000256" key="1">
    <source>
        <dbReference type="ARBA" id="ARBA00022786"/>
    </source>
</evidence>
<feature type="region of interest" description="Disordered" evidence="2">
    <location>
        <begin position="25"/>
        <end position="50"/>
    </location>
</feature>
<feature type="compositionally biased region" description="Polar residues" evidence="2">
    <location>
        <begin position="36"/>
        <end position="47"/>
    </location>
</feature>
<keyword evidence="1" id="KW-0833">Ubl conjugation pathway</keyword>
<evidence type="ECO:0000259" key="3">
    <source>
        <dbReference type="PROSITE" id="PS50181"/>
    </source>
</evidence>
<evidence type="ECO:0000256" key="2">
    <source>
        <dbReference type="SAM" id="MobiDB-lite"/>
    </source>
</evidence>
<dbReference type="GO" id="GO:0005737">
    <property type="term" value="C:cytoplasm"/>
    <property type="evidence" value="ECO:0007669"/>
    <property type="project" value="TreeGrafter"/>
</dbReference>
<proteinExistence type="predicted"/>
<dbReference type="InterPro" id="IPR001810">
    <property type="entry name" value="F-box_dom"/>
</dbReference>
<name>A0A8H7SU74_9FUNG</name>
<dbReference type="PROSITE" id="PS50181">
    <property type="entry name" value="FBOX"/>
    <property type="match status" value="1"/>
</dbReference>
<dbReference type="Gene3D" id="1.20.1280.50">
    <property type="match status" value="1"/>
</dbReference>
<keyword evidence="5" id="KW-1185">Reference proteome</keyword>
<dbReference type="GO" id="GO:0019005">
    <property type="term" value="C:SCF ubiquitin ligase complex"/>
    <property type="evidence" value="ECO:0007669"/>
    <property type="project" value="TreeGrafter"/>
</dbReference>
<sequence length="427" mass="49843">MGDSNNNSNPEKVLEEFRNAWKQEVKKKHVHDKPESSTLAQTKQENTLTEEEGLDKVINKTEALTINTPVTAMDHYVIAVDNELCPTYTHTAALDSYRRAFKLDPDIDYAYKKHYQETILPSIQDNKDKPVKQDGEFKHIVPLGKEYTAPSATRKDPLADLITEFLNDTDVSYIPQLDYKPVAIAKLPSEIMLQILRHLVLSSVSTIPYFALTCKKFFLLSRDPSVWQYACMHVFKTPGMTLGESRVHQSEYVERYDGHWMRMFIDRPRIRYDGVYISTCHYIRPGISETAWEKPIHLVTYYRYLRFFPNGTILKHISTEEPKHVVKLLVPGFNRKQCFHGNFDVHHDDQIIIVMKDSNLKKETFHLALKIKTTHRGRHNKLNWVDYASISCLPDRDDDHFDLKLFKSFFFSPVKSYKVDYTDDFLL</sequence>
<dbReference type="PANTHER" id="PTHR12874">
    <property type="entry name" value="F-BOX ONLY PROTEIN 48-RELATED"/>
    <property type="match status" value="1"/>
</dbReference>
<organism evidence="4 5">
    <name type="scientific">Thamnidium elegans</name>
    <dbReference type="NCBI Taxonomy" id="101142"/>
    <lineage>
        <taxon>Eukaryota</taxon>
        <taxon>Fungi</taxon>
        <taxon>Fungi incertae sedis</taxon>
        <taxon>Mucoromycota</taxon>
        <taxon>Mucoromycotina</taxon>
        <taxon>Mucoromycetes</taxon>
        <taxon>Mucorales</taxon>
        <taxon>Mucorineae</taxon>
        <taxon>Mucoraceae</taxon>
        <taxon>Thamnidium</taxon>
    </lineage>
</organism>
<evidence type="ECO:0000313" key="5">
    <source>
        <dbReference type="Proteomes" id="UP000613177"/>
    </source>
</evidence>
<dbReference type="SUPFAM" id="SSF81383">
    <property type="entry name" value="F-box domain"/>
    <property type="match status" value="1"/>
</dbReference>
<feature type="domain" description="F-box" evidence="3">
    <location>
        <begin position="181"/>
        <end position="230"/>
    </location>
</feature>
<dbReference type="EMBL" id="JAEPRE010000052">
    <property type="protein sequence ID" value="KAG2234498.1"/>
    <property type="molecule type" value="Genomic_DNA"/>
</dbReference>
<dbReference type="AlphaFoldDB" id="A0A8H7SU74"/>
<dbReference type="Pfam" id="PF12937">
    <property type="entry name" value="F-box-like"/>
    <property type="match status" value="1"/>
</dbReference>
<gene>
    <name evidence="4" type="ORF">INT48_004877</name>
</gene>
<dbReference type="PANTHER" id="PTHR12874:SF9">
    <property type="entry name" value="F-BOX ONLY PROTEIN 48"/>
    <property type="match status" value="1"/>
</dbReference>
<dbReference type="Pfam" id="PF19270">
    <property type="entry name" value="FBO_C"/>
    <property type="match status" value="1"/>
</dbReference>
<dbReference type="InterPro" id="IPR036047">
    <property type="entry name" value="F-box-like_dom_sf"/>
</dbReference>
<comment type="caution">
    <text evidence="4">The sequence shown here is derived from an EMBL/GenBank/DDBJ whole genome shotgun (WGS) entry which is preliminary data.</text>
</comment>
<reference evidence="4" key="1">
    <citation type="submission" date="2021-01" db="EMBL/GenBank/DDBJ databases">
        <title>Metabolic potential, ecology and presence of endohyphal bacteria is reflected in genomic diversity of Mucoromycotina.</title>
        <authorList>
            <person name="Muszewska A."/>
            <person name="Okrasinska A."/>
            <person name="Steczkiewicz K."/>
            <person name="Drgas O."/>
            <person name="Orlowska M."/>
            <person name="Perlinska-Lenart U."/>
            <person name="Aleksandrzak-Piekarczyk T."/>
            <person name="Szatraj K."/>
            <person name="Zielenkiewicz U."/>
            <person name="Pilsyk S."/>
            <person name="Malc E."/>
            <person name="Mieczkowski P."/>
            <person name="Kruszewska J.S."/>
            <person name="Biernat P."/>
            <person name="Pawlowska J."/>
        </authorList>
    </citation>
    <scope>NUCLEOTIDE SEQUENCE</scope>
    <source>
        <strain evidence="4">WA0000018081</strain>
    </source>
</reference>
<dbReference type="CDD" id="cd22089">
    <property type="entry name" value="F-box_FBXO9"/>
    <property type="match status" value="1"/>
</dbReference>